<dbReference type="Gene3D" id="1.10.340.70">
    <property type="match status" value="1"/>
</dbReference>
<dbReference type="SUPFAM" id="SSF54160">
    <property type="entry name" value="Chromo domain-like"/>
    <property type="match status" value="1"/>
</dbReference>
<dbReference type="Pfam" id="PF00078">
    <property type="entry name" value="RVT_1"/>
    <property type="match status" value="1"/>
</dbReference>
<dbReference type="InterPro" id="IPR056924">
    <property type="entry name" value="SH3_Tf2-1"/>
</dbReference>
<keyword evidence="10" id="KW-0229">DNA integration</keyword>
<keyword evidence="7" id="KW-0255">Endonuclease</keyword>
<dbReference type="EMBL" id="CP144698">
    <property type="protein sequence ID" value="WVZ17774.1"/>
    <property type="molecule type" value="Genomic_DNA"/>
</dbReference>
<dbReference type="InterPro" id="IPR043128">
    <property type="entry name" value="Rev_trsase/Diguanyl_cyclase"/>
</dbReference>
<dbReference type="GO" id="GO:0004190">
    <property type="term" value="F:aspartic-type endopeptidase activity"/>
    <property type="evidence" value="ECO:0007669"/>
    <property type="project" value="UniProtKB-KW"/>
</dbReference>
<protein>
    <recommendedName>
        <fullName evidence="16">Integrase catalytic domain-containing protein</fullName>
    </recommendedName>
</protein>
<keyword evidence="6" id="KW-0064">Aspartyl protease</keyword>
<dbReference type="Gene3D" id="3.30.420.10">
    <property type="entry name" value="Ribonuclease H-like superfamily/Ribonuclease H"/>
    <property type="match status" value="1"/>
</dbReference>
<dbReference type="InterPro" id="IPR041373">
    <property type="entry name" value="RT_RNaseH"/>
</dbReference>
<feature type="compositionally biased region" description="Basic and acidic residues" evidence="15">
    <location>
        <begin position="45"/>
        <end position="56"/>
    </location>
</feature>
<evidence type="ECO:0000256" key="6">
    <source>
        <dbReference type="ARBA" id="ARBA00022750"/>
    </source>
</evidence>
<evidence type="ECO:0000313" key="18">
    <source>
        <dbReference type="Proteomes" id="UP001374535"/>
    </source>
</evidence>
<evidence type="ECO:0000256" key="14">
    <source>
        <dbReference type="ARBA" id="ARBA00023172"/>
    </source>
</evidence>
<keyword evidence="13" id="KW-0238">DNA-binding</keyword>
<feature type="region of interest" description="Disordered" evidence="15">
    <location>
        <begin position="45"/>
        <end position="74"/>
    </location>
</feature>
<evidence type="ECO:0000256" key="2">
    <source>
        <dbReference type="ARBA" id="ARBA00022679"/>
    </source>
</evidence>
<keyword evidence="11" id="KW-0695">RNA-directed DNA polymerase</keyword>
<dbReference type="GO" id="GO:0003887">
    <property type="term" value="F:DNA-directed DNA polymerase activity"/>
    <property type="evidence" value="ECO:0007669"/>
    <property type="project" value="UniProtKB-KW"/>
</dbReference>
<organism evidence="17 18">
    <name type="scientific">Vigna mungo</name>
    <name type="common">Black gram</name>
    <name type="synonym">Phaseolus mungo</name>
    <dbReference type="NCBI Taxonomy" id="3915"/>
    <lineage>
        <taxon>Eukaryota</taxon>
        <taxon>Viridiplantae</taxon>
        <taxon>Streptophyta</taxon>
        <taxon>Embryophyta</taxon>
        <taxon>Tracheophyta</taxon>
        <taxon>Spermatophyta</taxon>
        <taxon>Magnoliopsida</taxon>
        <taxon>eudicotyledons</taxon>
        <taxon>Gunneridae</taxon>
        <taxon>Pentapetalae</taxon>
        <taxon>rosids</taxon>
        <taxon>fabids</taxon>
        <taxon>Fabales</taxon>
        <taxon>Fabaceae</taxon>
        <taxon>Papilionoideae</taxon>
        <taxon>50 kb inversion clade</taxon>
        <taxon>NPAAA clade</taxon>
        <taxon>indigoferoid/millettioid clade</taxon>
        <taxon>Phaseoleae</taxon>
        <taxon>Vigna</taxon>
    </lineage>
</organism>
<dbReference type="InterPro" id="IPR041588">
    <property type="entry name" value="Integrase_H2C2"/>
</dbReference>
<evidence type="ECO:0000256" key="10">
    <source>
        <dbReference type="ARBA" id="ARBA00022908"/>
    </source>
</evidence>
<sequence>MLRHNANQWWNPSTRGVQKREEKRKNVSSPSLAVELLERRLEFEGKERKPSNRDGRGAALTVPAGNVSGEDNGDVERWRLSRGRQRWRKRKVEGVCSPLAHEKGRGRRRFDAVASGDPGGVWGLRRNFRLGGGPVRQSLLVEWLYAPGRMRGSSTSVQTLGPARILLFIAEETDPVGDVDSEFAPNWASPDQCLSGCGQYPQFCSKKSGSVIRPSLFPFTSFEGFSGQRRGTELRNPWSPMVEAARAHFDGLSEIEALFHFYPPIKTGCSHRSIGQIFSLSVHPSHLPDSSPSHPNPKFNICFTSILLSSLNHLISPSRPTDHVIPLFSDAQSVNVRPYKYPHAQKFEIEPKQQPLLVSSPPFEKKDGSWCMCVDYRTLNAITVKDRFPLPTVDELLDELGSARCFSKLDLTYGFHQIRWTLQVPGDAIWVDTDFEQHLSHLNDPHKCSFFQSQITYLGHIVANEGVSPDPAKIQAMVQWLTPQGVKGLCGFLGLTGFYRKFVQNYAVIALPLTNLLKKDNFQWSPAAQSTLEALKSTMTSTSVLVLPDFSKPFYIQRAHLVRPQGSFYFRTIVQLPFIAKFFVLACRNPLHISSAVKRWRQYLLGHPFIIQTDQQSLRELLTQVIQTPEQQHYLVKLLGYDYDIQYKPGKLNVMAEGLSRSLGPSQATLFTLSTPQFVFLRDLKASLLTDPDFIWMRDKGRIWLSNTSQFVPLLLHEFHETPIGGDTGVNKTLKRLSASFYWGSMAKDVKSFVSQCVVCQRMKYNIKQPGVLLQPLPIPTRVWEDITLDLITGLAPSNGYTVLLVVVDRFSKVVHIGALQSNFIAYKVVKLFVSIVCKHHGLPRSIVSDRDPIFISRFWSDLFKFSSTLLRMSSSNHPHRDDQTEVMNRTIEQYLRAFVHHKPHLWFKFFSWVEYHYNTSIHSSSGLSPFEVLFEKQPPSIPHYIEGSSSNDGCDTVLSSREEILSLLRSNLLKAQVRMKKNADAKRRDLNLEVGSWVYIKLQPYRQISVLGNKYHKLSKRYYGPFKVLEKIGPVAYCLELPSHSKIHDVFHCSMLKPHEGPAPSLIDQIPPDATMTIEDTPTRYALVQWKGLSPDDTSWKKWDELKSLFDLEDKVIVEGDGIVTYGNSRPKRMTKRPTFQQFVQSQHSDTLKIKIWQMLFQSYKKMDNEKEMNKSYVKEKLSKTGDEAMI</sequence>
<dbReference type="Pfam" id="PF17917">
    <property type="entry name" value="RT_RNaseH"/>
    <property type="match status" value="1"/>
</dbReference>
<feature type="region of interest" description="Disordered" evidence="15">
    <location>
        <begin position="1"/>
        <end position="29"/>
    </location>
</feature>
<dbReference type="Gene3D" id="3.10.10.10">
    <property type="entry name" value="HIV Type 1 Reverse Transcriptase, subunit A, domain 1"/>
    <property type="match status" value="1"/>
</dbReference>
<dbReference type="GO" id="GO:0006508">
    <property type="term" value="P:proteolysis"/>
    <property type="evidence" value="ECO:0007669"/>
    <property type="project" value="UniProtKB-KW"/>
</dbReference>
<dbReference type="CDD" id="cd01647">
    <property type="entry name" value="RT_LTR"/>
    <property type="match status" value="1"/>
</dbReference>
<evidence type="ECO:0000256" key="13">
    <source>
        <dbReference type="ARBA" id="ARBA00023125"/>
    </source>
</evidence>
<dbReference type="FunFam" id="3.30.70.270:FF:000020">
    <property type="entry name" value="Transposon Tf2-6 polyprotein-like Protein"/>
    <property type="match status" value="1"/>
</dbReference>
<name>A0AAQ3NX90_VIGMU</name>
<evidence type="ECO:0000256" key="4">
    <source>
        <dbReference type="ARBA" id="ARBA00022722"/>
    </source>
</evidence>
<evidence type="ECO:0000256" key="9">
    <source>
        <dbReference type="ARBA" id="ARBA00022842"/>
    </source>
</evidence>
<evidence type="ECO:0000256" key="12">
    <source>
        <dbReference type="ARBA" id="ARBA00022932"/>
    </source>
</evidence>
<dbReference type="PANTHER" id="PTHR37984:SF5">
    <property type="entry name" value="PROTEIN NYNRIN-LIKE"/>
    <property type="match status" value="1"/>
</dbReference>
<dbReference type="Pfam" id="PF17921">
    <property type="entry name" value="Integrase_H2C2"/>
    <property type="match status" value="1"/>
</dbReference>
<dbReference type="GO" id="GO:0003964">
    <property type="term" value="F:RNA-directed DNA polymerase activity"/>
    <property type="evidence" value="ECO:0007669"/>
    <property type="project" value="UniProtKB-KW"/>
</dbReference>
<keyword evidence="12" id="KW-0239">DNA-directed DNA polymerase</keyword>
<keyword evidence="9" id="KW-0460">Magnesium</keyword>
<evidence type="ECO:0000256" key="5">
    <source>
        <dbReference type="ARBA" id="ARBA00022723"/>
    </source>
</evidence>
<dbReference type="PANTHER" id="PTHR37984">
    <property type="entry name" value="PROTEIN CBG26694"/>
    <property type="match status" value="1"/>
</dbReference>
<evidence type="ECO:0000313" key="17">
    <source>
        <dbReference type="EMBL" id="WVZ17774.1"/>
    </source>
</evidence>
<evidence type="ECO:0000259" key="16">
    <source>
        <dbReference type="PROSITE" id="PS50994"/>
    </source>
</evidence>
<dbReference type="InterPro" id="IPR016197">
    <property type="entry name" value="Chromo-like_dom_sf"/>
</dbReference>
<dbReference type="InterPro" id="IPR012337">
    <property type="entry name" value="RNaseH-like_sf"/>
</dbReference>
<dbReference type="GO" id="GO:0006310">
    <property type="term" value="P:DNA recombination"/>
    <property type="evidence" value="ECO:0007669"/>
    <property type="project" value="UniProtKB-KW"/>
</dbReference>
<evidence type="ECO:0000256" key="1">
    <source>
        <dbReference type="ARBA" id="ARBA00022670"/>
    </source>
</evidence>
<evidence type="ECO:0000256" key="11">
    <source>
        <dbReference type="ARBA" id="ARBA00022918"/>
    </source>
</evidence>
<dbReference type="InterPro" id="IPR001584">
    <property type="entry name" value="Integrase_cat-core"/>
</dbReference>
<dbReference type="Pfam" id="PF24626">
    <property type="entry name" value="SH3_Tf2-1"/>
    <property type="match status" value="1"/>
</dbReference>
<gene>
    <name evidence="17" type="ORF">V8G54_010756</name>
</gene>
<dbReference type="GO" id="GO:0004519">
    <property type="term" value="F:endonuclease activity"/>
    <property type="evidence" value="ECO:0007669"/>
    <property type="project" value="UniProtKB-KW"/>
</dbReference>
<evidence type="ECO:0000256" key="7">
    <source>
        <dbReference type="ARBA" id="ARBA00022759"/>
    </source>
</evidence>
<evidence type="ECO:0000256" key="8">
    <source>
        <dbReference type="ARBA" id="ARBA00022801"/>
    </source>
</evidence>
<feature type="compositionally biased region" description="Polar residues" evidence="15">
    <location>
        <begin position="1"/>
        <end position="16"/>
    </location>
</feature>
<keyword evidence="5" id="KW-0479">Metal-binding</keyword>
<dbReference type="GO" id="GO:0003677">
    <property type="term" value="F:DNA binding"/>
    <property type="evidence" value="ECO:0007669"/>
    <property type="project" value="UniProtKB-KW"/>
</dbReference>
<dbReference type="PROSITE" id="PS50994">
    <property type="entry name" value="INTEGRASE"/>
    <property type="match status" value="1"/>
</dbReference>
<keyword evidence="1" id="KW-0645">Protease</keyword>
<feature type="domain" description="Integrase catalytic" evidence="16">
    <location>
        <begin position="774"/>
        <end position="938"/>
    </location>
</feature>
<keyword evidence="4" id="KW-0540">Nuclease</keyword>
<keyword evidence="8" id="KW-0378">Hydrolase</keyword>
<evidence type="ECO:0000256" key="15">
    <source>
        <dbReference type="SAM" id="MobiDB-lite"/>
    </source>
</evidence>
<keyword evidence="18" id="KW-1185">Reference proteome</keyword>
<proteinExistence type="predicted"/>
<accession>A0AAQ3NX90</accession>
<dbReference type="InterPro" id="IPR050951">
    <property type="entry name" value="Retrovirus_Pol_polyprotein"/>
</dbReference>
<dbReference type="InterPro" id="IPR036397">
    <property type="entry name" value="RNaseH_sf"/>
</dbReference>
<dbReference type="InterPro" id="IPR000477">
    <property type="entry name" value="RT_dom"/>
</dbReference>
<dbReference type="GO" id="GO:0015074">
    <property type="term" value="P:DNA integration"/>
    <property type="evidence" value="ECO:0007669"/>
    <property type="project" value="UniProtKB-KW"/>
</dbReference>
<keyword evidence="3" id="KW-0548">Nucleotidyltransferase</keyword>
<evidence type="ECO:0000256" key="3">
    <source>
        <dbReference type="ARBA" id="ARBA00022695"/>
    </source>
</evidence>
<dbReference type="Proteomes" id="UP001374535">
    <property type="component" value="Chromosome 3"/>
</dbReference>
<keyword evidence="2" id="KW-0808">Transferase</keyword>
<dbReference type="SUPFAM" id="SSF56672">
    <property type="entry name" value="DNA/RNA polymerases"/>
    <property type="match status" value="1"/>
</dbReference>
<dbReference type="InterPro" id="IPR043502">
    <property type="entry name" value="DNA/RNA_pol_sf"/>
</dbReference>
<dbReference type="AlphaFoldDB" id="A0AAQ3NX90"/>
<reference evidence="17 18" key="1">
    <citation type="journal article" date="2023" name="Life. Sci Alliance">
        <title>Evolutionary insights into 3D genome organization and epigenetic landscape of Vigna mungo.</title>
        <authorList>
            <person name="Junaid A."/>
            <person name="Singh B."/>
            <person name="Bhatia S."/>
        </authorList>
    </citation>
    <scope>NUCLEOTIDE SEQUENCE [LARGE SCALE GENOMIC DNA]</scope>
    <source>
        <strain evidence="17">Urdbean</strain>
    </source>
</reference>
<keyword evidence="14" id="KW-0233">DNA recombination</keyword>
<dbReference type="Gene3D" id="3.30.70.270">
    <property type="match status" value="2"/>
</dbReference>
<dbReference type="GO" id="GO:0046872">
    <property type="term" value="F:metal ion binding"/>
    <property type="evidence" value="ECO:0007669"/>
    <property type="project" value="UniProtKB-KW"/>
</dbReference>
<dbReference type="SUPFAM" id="SSF53098">
    <property type="entry name" value="Ribonuclease H-like"/>
    <property type="match status" value="1"/>
</dbReference>